<name>A0A7W0HU86_9ACTN</name>
<evidence type="ECO:0000313" key="2">
    <source>
        <dbReference type="EMBL" id="MBA2895928.1"/>
    </source>
</evidence>
<keyword evidence="3" id="KW-1185">Reference proteome</keyword>
<comment type="caution">
    <text evidence="2">The sequence shown here is derived from an EMBL/GenBank/DDBJ whole genome shotgun (WGS) entry which is preliminary data.</text>
</comment>
<dbReference type="Proteomes" id="UP000530928">
    <property type="component" value="Unassembled WGS sequence"/>
</dbReference>
<dbReference type="Pfam" id="PF11382">
    <property type="entry name" value="MctB"/>
    <property type="match status" value="1"/>
</dbReference>
<accession>A0A7W0HU86</accession>
<protein>
    <recommendedName>
        <fullName evidence="4">Copper transporter</fullName>
    </recommendedName>
</protein>
<dbReference type="EMBL" id="JACDUR010000008">
    <property type="protein sequence ID" value="MBA2895928.1"/>
    <property type="molecule type" value="Genomic_DNA"/>
</dbReference>
<dbReference type="InterPro" id="IPR021522">
    <property type="entry name" value="MctB"/>
</dbReference>
<feature type="coiled-coil region" evidence="1">
    <location>
        <begin position="34"/>
        <end position="61"/>
    </location>
</feature>
<keyword evidence="1" id="KW-0175">Coiled coil</keyword>
<sequence length="319" mass="32915">MIDFRYHLVSIVAIFLALATGIVLGTTLLQEPALESAKQVTDTLTAEKQELRTQLDALNRREKGNDAFVTAMTPQLVSGDLTGQRLLLVDMPGATASLRELQEQVLQQAGGSIVGRISLSERFLDSNDNLLNESSTTLQPTGVAFPPDATPYDKAGIVLGNALMTKEDATETLGGLALTAFESGGLISVEDEITARATLAVVFAPETPFQGETAEAQAAGVVALTDGLDAYGRGALIASTVTSTATGGVLGALRDDGDASKRISSIDTLNMPAGRVVVVYALQEQVAGGAGQYGIGTGASAFQPPVPAVPTPTPTLSGS</sequence>
<organism evidence="2 3">
    <name type="scientific">Nonomuraea soli</name>
    <dbReference type="NCBI Taxonomy" id="1032476"/>
    <lineage>
        <taxon>Bacteria</taxon>
        <taxon>Bacillati</taxon>
        <taxon>Actinomycetota</taxon>
        <taxon>Actinomycetes</taxon>
        <taxon>Streptosporangiales</taxon>
        <taxon>Streptosporangiaceae</taxon>
        <taxon>Nonomuraea</taxon>
    </lineage>
</organism>
<evidence type="ECO:0008006" key="4">
    <source>
        <dbReference type="Google" id="ProtNLM"/>
    </source>
</evidence>
<gene>
    <name evidence="2" type="ORF">HNR30_007319</name>
</gene>
<proteinExistence type="predicted"/>
<evidence type="ECO:0000313" key="3">
    <source>
        <dbReference type="Proteomes" id="UP000530928"/>
    </source>
</evidence>
<evidence type="ECO:0000256" key="1">
    <source>
        <dbReference type="SAM" id="Coils"/>
    </source>
</evidence>
<dbReference type="GO" id="GO:0016020">
    <property type="term" value="C:membrane"/>
    <property type="evidence" value="ECO:0007669"/>
    <property type="project" value="InterPro"/>
</dbReference>
<dbReference type="GO" id="GO:0055070">
    <property type="term" value="P:copper ion homeostasis"/>
    <property type="evidence" value="ECO:0007669"/>
    <property type="project" value="InterPro"/>
</dbReference>
<dbReference type="AlphaFoldDB" id="A0A7W0HU86"/>
<reference evidence="2 3" key="1">
    <citation type="submission" date="2020-07" db="EMBL/GenBank/DDBJ databases">
        <title>Genomic Encyclopedia of Type Strains, Phase IV (KMG-IV): sequencing the most valuable type-strain genomes for metagenomic binning, comparative biology and taxonomic classification.</title>
        <authorList>
            <person name="Goeker M."/>
        </authorList>
    </citation>
    <scope>NUCLEOTIDE SEQUENCE [LARGE SCALE GENOMIC DNA]</scope>
    <source>
        <strain evidence="2 3">DSM 45533</strain>
    </source>
</reference>
<dbReference type="RefSeq" id="WP_181614684.1">
    <property type="nucleotide sequence ID" value="NZ_BAABAM010000007.1"/>
</dbReference>